<reference evidence="2" key="1">
    <citation type="journal article" date="2019" name="Int. J. Syst. Evol. Microbiol.">
        <title>The Global Catalogue of Microorganisms (GCM) 10K type strain sequencing project: providing services to taxonomists for standard genome sequencing and annotation.</title>
        <authorList>
            <consortium name="The Broad Institute Genomics Platform"/>
            <consortium name="The Broad Institute Genome Sequencing Center for Infectious Disease"/>
            <person name="Wu L."/>
            <person name="Ma J."/>
        </authorList>
    </citation>
    <scope>NUCLEOTIDE SEQUENCE [LARGE SCALE GENOMIC DNA]</scope>
    <source>
        <strain evidence="2">JCM 17336</strain>
    </source>
</reference>
<dbReference type="Gene3D" id="1.10.30.50">
    <property type="match status" value="1"/>
</dbReference>
<gene>
    <name evidence="1" type="ORF">GCM10022422_36900</name>
</gene>
<keyword evidence="1" id="KW-0378">Hydrolase</keyword>
<name>A0ABP7G0F8_9FLAO</name>
<keyword evidence="2" id="KW-1185">Reference proteome</keyword>
<evidence type="ECO:0000313" key="2">
    <source>
        <dbReference type="Proteomes" id="UP001501367"/>
    </source>
</evidence>
<keyword evidence="1" id="KW-0255">Endonuclease</keyword>
<accession>A0ABP7G0F8</accession>
<organism evidence="1 2">
    <name type="scientific">Flavobacterium ginsengisoli</name>
    <dbReference type="NCBI Taxonomy" id="871694"/>
    <lineage>
        <taxon>Bacteria</taxon>
        <taxon>Pseudomonadati</taxon>
        <taxon>Bacteroidota</taxon>
        <taxon>Flavobacteriia</taxon>
        <taxon>Flavobacteriales</taxon>
        <taxon>Flavobacteriaceae</taxon>
        <taxon>Flavobacterium</taxon>
    </lineage>
</organism>
<keyword evidence="1" id="KW-0540">Nuclease</keyword>
<dbReference type="GO" id="GO:0004519">
    <property type="term" value="F:endonuclease activity"/>
    <property type="evidence" value="ECO:0007669"/>
    <property type="project" value="UniProtKB-KW"/>
</dbReference>
<evidence type="ECO:0000313" key="1">
    <source>
        <dbReference type="EMBL" id="GAA3748916.1"/>
    </source>
</evidence>
<proteinExistence type="predicted"/>
<protein>
    <submittedName>
        <fullName evidence="1">HNH endonuclease</fullName>
    </submittedName>
</protein>
<dbReference type="EMBL" id="BAABDT010000006">
    <property type="protein sequence ID" value="GAA3748916.1"/>
    <property type="molecule type" value="Genomic_DNA"/>
</dbReference>
<sequence length="279" mass="32177">MRKIIKPSVYIRQIVTDCISNMSDLKLKTEIERAIHLIEVANTEYDLKKASNELHHLVRGQEINSIVTSKVLKDLYSKRFINKNNLARKHYDNLLFSAPNGRCPQCGIRIATTLDHNLPKSKYALLSVSAFNLIPSCTDCNKGKHVSFPRSAEEESIHPYYDDIENIKWLHCKVINVKPLLIEYYVSTESMVPKLLNKRIKNHFDSFNLNDLYVTHGIEEFSNIQKQLINLFNSGGSMLLLEHLKEGFDSRSEININSWQTAFYEALLNDKNFTNGLFI</sequence>
<comment type="caution">
    <text evidence="1">The sequence shown here is derived from an EMBL/GenBank/DDBJ whole genome shotgun (WGS) entry which is preliminary data.</text>
</comment>
<dbReference type="RefSeq" id="WP_278020842.1">
    <property type="nucleotide sequence ID" value="NZ_BAABDT010000006.1"/>
</dbReference>
<dbReference type="Proteomes" id="UP001501367">
    <property type="component" value="Unassembled WGS sequence"/>
</dbReference>